<dbReference type="PANTHER" id="PTHR30613">
    <property type="entry name" value="UNCHARACTERIZED PROTEIN YBIU-RELATED"/>
    <property type="match status" value="1"/>
</dbReference>
<proteinExistence type="predicted"/>
<protein>
    <recommendedName>
        <fullName evidence="3">DUF1479-domain-containing protein</fullName>
    </recommendedName>
</protein>
<evidence type="ECO:0008006" key="3">
    <source>
        <dbReference type="Google" id="ProtNLM"/>
    </source>
</evidence>
<evidence type="ECO:0000313" key="2">
    <source>
        <dbReference type="Proteomes" id="UP001642405"/>
    </source>
</evidence>
<dbReference type="Gene3D" id="2.60.120.330">
    <property type="entry name" value="B-lactam Antibiotic, Isopenicillin N Synthase, Chain"/>
    <property type="match status" value="1"/>
</dbReference>
<name>A0ABP0B3T0_9PEZI</name>
<dbReference type="InterPro" id="IPR010856">
    <property type="entry name" value="Gig2-like"/>
</dbReference>
<comment type="caution">
    <text evidence="1">The sequence shown here is derived from an EMBL/GenBank/DDBJ whole genome shotgun (WGS) entry which is preliminary data.</text>
</comment>
<dbReference type="Proteomes" id="UP001642405">
    <property type="component" value="Unassembled WGS sequence"/>
</dbReference>
<accession>A0ABP0B3T0</accession>
<evidence type="ECO:0000313" key="1">
    <source>
        <dbReference type="EMBL" id="CAK7213906.1"/>
    </source>
</evidence>
<dbReference type="InterPro" id="IPR027443">
    <property type="entry name" value="IPNS-like_sf"/>
</dbReference>
<organism evidence="1 2">
    <name type="scientific">Sporothrix curviconia</name>
    <dbReference type="NCBI Taxonomy" id="1260050"/>
    <lineage>
        <taxon>Eukaryota</taxon>
        <taxon>Fungi</taxon>
        <taxon>Dikarya</taxon>
        <taxon>Ascomycota</taxon>
        <taxon>Pezizomycotina</taxon>
        <taxon>Sordariomycetes</taxon>
        <taxon>Sordariomycetidae</taxon>
        <taxon>Ophiostomatales</taxon>
        <taxon>Ophiostomataceae</taxon>
        <taxon>Sporothrix</taxon>
    </lineage>
</organism>
<dbReference type="PANTHER" id="PTHR30613:SF1">
    <property type="entry name" value="DUF1479 DOMAIN PROTEIN (AFU_ORTHOLOGUE AFUA_5G09280)"/>
    <property type="match status" value="1"/>
</dbReference>
<dbReference type="EMBL" id="CAWUHB010000007">
    <property type="protein sequence ID" value="CAK7213906.1"/>
    <property type="molecule type" value="Genomic_DNA"/>
</dbReference>
<reference evidence="1 2" key="1">
    <citation type="submission" date="2024-01" db="EMBL/GenBank/DDBJ databases">
        <authorList>
            <person name="Allen C."/>
            <person name="Tagirdzhanova G."/>
        </authorList>
    </citation>
    <scope>NUCLEOTIDE SEQUENCE [LARGE SCALE GENOMIC DNA]</scope>
</reference>
<gene>
    <name evidence="1" type="ORF">SCUCBS95973_001957</name>
</gene>
<sequence length="484" mass="52410">MPTPSAGKREGDISDAFASLSGLNSTPLPDRYRQLKLSLVAGHDETAIVASWQRLLAELRTENETIARLGPDVIPSIRYSNLDEDLAVHKEELHKRGVAVVRGVIPEAEARGYKDQVEAYVAKNKDKTRGFPPENPQVYELYWSAAQLAARGHPNLVDTQTKLMGLWHTDPSAPVDLTQLTTYADRLRIRLPGDARFALGPHQDGGSVERWEPRGYGVGHVYDPVFAGKWEDYDAWDAGHRAAAVCDLHDGLGACSVFRAFQGWMSISHVRPRQGTLLVYPLAKLGTVYALLRPFFAPVKPPASASSESFLAPENWVFTGGAAMTSDLQGATPGHGQEFPDGPDGSLHPHLELARTMVHVPQVSPGDYVVWHCDGIHAVDKVHSGTSDSSVLYIPVCPLTEVNARHMVRQREAFLAGLPGPDFPGGPGESAHAERPTANFVKGDVQRRGMGLQPFVAGSEASSGAKAITALANSISGFESKEES</sequence>
<keyword evidence="2" id="KW-1185">Reference proteome</keyword>
<dbReference type="Pfam" id="PF07350">
    <property type="entry name" value="Gig2-like"/>
    <property type="match status" value="1"/>
</dbReference>
<dbReference type="SUPFAM" id="SSF51197">
    <property type="entry name" value="Clavaminate synthase-like"/>
    <property type="match status" value="1"/>
</dbReference>